<dbReference type="EMBL" id="BLAL01000034">
    <property type="protein sequence ID" value="GES78225.1"/>
    <property type="molecule type" value="Genomic_DNA"/>
</dbReference>
<keyword evidence="1" id="KW-0175">Coiled coil</keyword>
<dbReference type="Proteomes" id="UP000247702">
    <property type="component" value="Unassembled WGS sequence"/>
</dbReference>
<evidence type="ECO:0000256" key="2">
    <source>
        <dbReference type="SAM" id="Phobius"/>
    </source>
</evidence>
<keyword evidence="2" id="KW-0472">Membrane</keyword>
<protein>
    <submittedName>
        <fullName evidence="3">Uncharacterized protein</fullName>
    </submittedName>
</protein>
<name>A0A2Z6S0X0_9GLOM</name>
<dbReference type="EMBL" id="BEXD01004092">
    <property type="protein sequence ID" value="GBC06683.1"/>
    <property type="molecule type" value="Genomic_DNA"/>
</dbReference>
<keyword evidence="2" id="KW-1133">Transmembrane helix</keyword>
<keyword evidence="2" id="KW-0812">Transmembrane</keyword>
<feature type="coiled-coil region" evidence="1">
    <location>
        <begin position="251"/>
        <end position="285"/>
    </location>
</feature>
<dbReference type="AlphaFoldDB" id="A0A2Z6S0X0"/>
<reference evidence="3 5" key="1">
    <citation type="submission" date="2017-11" db="EMBL/GenBank/DDBJ databases">
        <title>The genome of Rhizophagus clarus HR1 reveals common genetic basis of auxotrophy among arbuscular mycorrhizal fungi.</title>
        <authorList>
            <person name="Kobayashi Y."/>
        </authorList>
    </citation>
    <scope>NUCLEOTIDE SEQUENCE [LARGE SCALE GENOMIC DNA]</scope>
    <source>
        <strain evidence="3 5">HR1</strain>
    </source>
</reference>
<evidence type="ECO:0000256" key="1">
    <source>
        <dbReference type="SAM" id="Coils"/>
    </source>
</evidence>
<reference evidence="4" key="2">
    <citation type="submission" date="2019-10" db="EMBL/GenBank/DDBJ databases">
        <title>Conservation and host-specific expression of non-tandemly repeated heterogenous ribosome RNA gene in arbuscular mycorrhizal fungi.</title>
        <authorList>
            <person name="Maeda T."/>
            <person name="Kobayashi Y."/>
            <person name="Nakagawa T."/>
            <person name="Ezawa T."/>
            <person name="Yamaguchi K."/>
            <person name="Bino T."/>
            <person name="Nishimoto Y."/>
            <person name="Shigenobu S."/>
            <person name="Kawaguchi M."/>
        </authorList>
    </citation>
    <scope>NUCLEOTIDE SEQUENCE</scope>
    <source>
        <strain evidence="4">HR1</strain>
    </source>
</reference>
<evidence type="ECO:0000313" key="3">
    <source>
        <dbReference type="EMBL" id="GBC06683.1"/>
    </source>
</evidence>
<dbReference type="OrthoDB" id="2344003at2759"/>
<keyword evidence="5" id="KW-1185">Reference proteome</keyword>
<gene>
    <name evidence="4" type="ORF">RCL2_000553700</name>
    <name evidence="3" type="ORF">RclHR1_00070050</name>
</gene>
<evidence type="ECO:0000313" key="4">
    <source>
        <dbReference type="EMBL" id="GES78225.1"/>
    </source>
</evidence>
<comment type="caution">
    <text evidence="3">The sequence shown here is derived from an EMBL/GenBank/DDBJ whole genome shotgun (WGS) entry which is preliminary data.</text>
</comment>
<dbReference type="Proteomes" id="UP000615446">
    <property type="component" value="Unassembled WGS sequence"/>
</dbReference>
<evidence type="ECO:0000313" key="5">
    <source>
        <dbReference type="Proteomes" id="UP000247702"/>
    </source>
</evidence>
<feature type="transmembrane region" description="Helical" evidence="2">
    <location>
        <begin position="32"/>
        <end position="49"/>
    </location>
</feature>
<organism evidence="3 5">
    <name type="scientific">Rhizophagus clarus</name>
    <dbReference type="NCBI Taxonomy" id="94130"/>
    <lineage>
        <taxon>Eukaryota</taxon>
        <taxon>Fungi</taxon>
        <taxon>Fungi incertae sedis</taxon>
        <taxon>Mucoromycota</taxon>
        <taxon>Glomeromycotina</taxon>
        <taxon>Glomeromycetes</taxon>
        <taxon>Glomerales</taxon>
        <taxon>Glomeraceae</taxon>
        <taxon>Rhizophagus</taxon>
    </lineage>
</organism>
<accession>A0A2Z6S0X0</accession>
<sequence>MQLNEIIEIIYQITYQIKNKLPQKFQTRNTKFWLIALFFSIISITWLTSSPTNNVRSKPKTAPIKKLSETTVNMFDEVKKIAANTANTVNTTIGLDCRKVASMIQRSPAFEYHGCEIATGLRKFKVEILEANLLLQKMYVKGSQLHESFDEKIEEMMKRFKNQKRGETKYFKEGINFMITKAIEFKQSIKEAHDFTQEVEKTRHVTEGYIHDGMREAENFMDIELDYLGHTIDKEMAIKEISIVHNFLDHLNNIAEYLEKMNQALMRYEDNLKEISKDLDDNNKEKDDDDKGTIEVTRDDFKLLKHFADRVKDSHYKFIQKSLITC</sequence>
<proteinExistence type="predicted"/>